<protein>
    <recommendedName>
        <fullName evidence="3">Cell wall-binding repeat-containing protein</fullName>
    </recommendedName>
</protein>
<dbReference type="Gene3D" id="3.40.50.12090">
    <property type="match status" value="2"/>
</dbReference>
<dbReference type="PANTHER" id="PTHR30032">
    <property type="entry name" value="N-ACETYLMURAMOYL-L-ALANINE AMIDASE-RELATED"/>
    <property type="match status" value="1"/>
</dbReference>
<dbReference type="RefSeq" id="WP_259481370.1">
    <property type="nucleotide sequence ID" value="NZ_BAAAQY010000007.1"/>
</dbReference>
<dbReference type="InterPro" id="IPR051922">
    <property type="entry name" value="Bact_Sporulation_Assoc"/>
</dbReference>
<dbReference type="Proteomes" id="UP001500929">
    <property type="component" value="Unassembled WGS sequence"/>
</dbReference>
<evidence type="ECO:0008006" key="3">
    <source>
        <dbReference type="Google" id="ProtNLM"/>
    </source>
</evidence>
<reference evidence="2" key="1">
    <citation type="journal article" date="2019" name="Int. J. Syst. Evol. Microbiol.">
        <title>The Global Catalogue of Microorganisms (GCM) 10K type strain sequencing project: providing services to taxonomists for standard genome sequencing and annotation.</title>
        <authorList>
            <consortium name="The Broad Institute Genomics Platform"/>
            <consortium name="The Broad Institute Genome Sequencing Center for Infectious Disease"/>
            <person name="Wu L."/>
            <person name="Ma J."/>
        </authorList>
    </citation>
    <scope>NUCLEOTIDE SEQUENCE [LARGE SCALE GENOMIC DNA]</scope>
    <source>
        <strain evidence="2">JCM 16117</strain>
    </source>
</reference>
<dbReference type="InterPro" id="IPR007253">
    <property type="entry name" value="Cell_wall-bd_2"/>
</dbReference>
<evidence type="ECO:0000313" key="2">
    <source>
        <dbReference type="Proteomes" id="UP001500929"/>
    </source>
</evidence>
<dbReference type="PANTHER" id="PTHR30032:SF8">
    <property type="entry name" value="GERMINATION-SPECIFIC N-ACETYLMURAMOYL-L-ALANINE AMIDASE"/>
    <property type="match status" value="1"/>
</dbReference>
<dbReference type="EMBL" id="BAAAQY010000007">
    <property type="protein sequence ID" value="GAA2238840.1"/>
    <property type="molecule type" value="Genomic_DNA"/>
</dbReference>
<proteinExistence type="predicted"/>
<organism evidence="1 2">
    <name type="scientific">Herbiconiux moechotypicola</name>
    <dbReference type="NCBI Taxonomy" id="637393"/>
    <lineage>
        <taxon>Bacteria</taxon>
        <taxon>Bacillati</taxon>
        <taxon>Actinomycetota</taxon>
        <taxon>Actinomycetes</taxon>
        <taxon>Micrococcales</taxon>
        <taxon>Microbacteriaceae</taxon>
        <taxon>Herbiconiux</taxon>
    </lineage>
</organism>
<sequence>MSLSSPSRAAWSVTTVLAVIAAGALLPVAAGSASASEGLSPSGRVVCPQESAVVGFPIAQTTVIELAAGESAASSISGTLPDGVQLHTGRNFLYGEPARVQSAAFTIEVSVTGPTGTTVEKANCTMAVKASPSVTRVAGADRYDQSVELSRANFTSSDTVYVASGEKYADALSAAAIAAQHEAPLLLTPGADIPEGVLSEIERLGAEQVVLVGGEASVSARVVSRIESVRTGLTVTRIGGADRYAVSRNLIAHPEFGARESKRVYIATGANFPDALTASPAAAAFDAPVLLVYGPEATLTAQEKATVSRLGAETVAIAGGELSVSAALQHDLEKSYHTVRFGGRDRFEVGAALNADAFHEADTVYLAAGATYPDALTGGAVAGAAGVPLYITQKDCLSGEAVYGIGRLAPSSVVILGGHSTLAPALDTLTWCALD</sequence>
<keyword evidence="2" id="KW-1185">Reference proteome</keyword>
<gene>
    <name evidence="1" type="ORF">GCM10009851_24970</name>
</gene>
<name>A0ABP5QKM1_9MICO</name>
<comment type="caution">
    <text evidence="1">The sequence shown here is derived from an EMBL/GenBank/DDBJ whole genome shotgun (WGS) entry which is preliminary data.</text>
</comment>
<dbReference type="Pfam" id="PF04122">
    <property type="entry name" value="CW_binding_2"/>
    <property type="match status" value="3"/>
</dbReference>
<evidence type="ECO:0000313" key="1">
    <source>
        <dbReference type="EMBL" id="GAA2238840.1"/>
    </source>
</evidence>
<accession>A0ABP5QKM1</accession>